<dbReference type="PANTHER" id="PTHR12302">
    <property type="entry name" value="EBNA2 BINDING PROTEIN P100"/>
    <property type="match status" value="1"/>
</dbReference>
<dbReference type="Gene3D" id="2.40.50.90">
    <property type="match status" value="1"/>
</dbReference>
<evidence type="ECO:0000256" key="4">
    <source>
        <dbReference type="SAM" id="MobiDB-lite"/>
    </source>
</evidence>
<dbReference type="GO" id="GO:0003676">
    <property type="term" value="F:nucleic acid binding"/>
    <property type="evidence" value="ECO:0007669"/>
    <property type="project" value="InterPro"/>
</dbReference>
<dbReference type="GO" id="GO:0004519">
    <property type="term" value="F:endonuclease activity"/>
    <property type="evidence" value="ECO:0007669"/>
    <property type="project" value="UniProtKB-KW"/>
</dbReference>
<gene>
    <name evidence="6" type="ORF">H1P_4140005</name>
</gene>
<dbReference type="InterPro" id="IPR035437">
    <property type="entry name" value="SNase_OB-fold_sf"/>
</dbReference>
<dbReference type="OrthoDB" id="465137at2"/>
<keyword evidence="3" id="KW-0378">Hydrolase</keyword>
<protein>
    <recommendedName>
        <fullName evidence="5">TNase-like domain-containing protein</fullName>
    </recommendedName>
</protein>
<evidence type="ECO:0000256" key="2">
    <source>
        <dbReference type="ARBA" id="ARBA00022759"/>
    </source>
</evidence>
<reference evidence="6 7" key="1">
    <citation type="submission" date="2019-01" db="EMBL/GenBank/DDBJ databases">
        <authorList>
            <person name="Brito A."/>
        </authorList>
    </citation>
    <scope>NUCLEOTIDE SEQUENCE [LARGE SCALE GENOMIC DNA]</scope>
    <source>
        <strain evidence="6">1</strain>
    </source>
</reference>
<dbReference type="SUPFAM" id="SSF50199">
    <property type="entry name" value="Staphylococcal nuclease"/>
    <property type="match status" value="1"/>
</dbReference>
<dbReference type="InterPro" id="IPR016071">
    <property type="entry name" value="Staphylococal_nuclease_OB-fold"/>
</dbReference>
<evidence type="ECO:0000259" key="5">
    <source>
        <dbReference type="PROSITE" id="PS50830"/>
    </source>
</evidence>
<dbReference type="AlphaFoldDB" id="A0A563VXM7"/>
<evidence type="ECO:0000256" key="3">
    <source>
        <dbReference type="ARBA" id="ARBA00022801"/>
    </source>
</evidence>
<dbReference type="Proteomes" id="UP000320055">
    <property type="component" value="Unassembled WGS sequence"/>
</dbReference>
<dbReference type="InterPro" id="IPR002071">
    <property type="entry name" value="Thermonucl_AS"/>
</dbReference>
<keyword evidence="7" id="KW-1185">Reference proteome</keyword>
<dbReference type="PANTHER" id="PTHR12302:SF3">
    <property type="entry name" value="SERINE_THREONINE-PROTEIN KINASE 31"/>
    <property type="match status" value="1"/>
</dbReference>
<feature type="region of interest" description="Disordered" evidence="4">
    <location>
        <begin position="28"/>
        <end position="47"/>
    </location>
</feature>
<dbReference type="PROSITE" id="PS01284">
    <property type="entry name" value="TNASE_2"/>
    <property type="match status" value="1"/>
</dbReference>
<feature type="domain" description="TNase-like" evidence="5">
    <location>
        <begin position="60"/>
        <end position="182"/>
    </location>
</feature>
<keyword evidence="2" id="KW-0255">Endonuclease</keyword>
<dbReference type="GO" id="GO:0016787">
    <property type="term" value="F:hydrolase activity"/>
    <property type="evidence" value="ECO:0007669"/>
    <property type="project" value="UniProtKB-KW"/>
</dbReference>
<organism evidence="6 7">
    <name type="scientific">Hyella patelloides LEGE 07179</name>
    <dbReference type="NCBI Taxonomy" id="945734"/>
    <lineage>
        <taxon>Bacteria</taxon>
        <taxon>Bacillati</taxon>
        <taxon>Cyanobacteriota</taxon>
        <taxon>Cyanophyceae</taxon>
        <taxon>Pleurocapsales</taxon>
        <taxon>Hyellaceae</taxon>
        <taxon>Hyella</taxon>
    </lineage>
</organism>
<dbReference type="Pfam" id="PF00565">
    <property type="entry name" value="SNase"/>
    <property type="match status" value="1"/>
</dbReference>
<accession>A0A563VXM7</accession>
<name>A0A563VXM7_9CYAN</name>
<evidence type="ECO:0000313" key="7">
    <source>
        <dbReference type="Proteomes" id="UP000320055"/>
    </source>
</evidence>
<keyword evidence="1" id="KW-0540">Nuclease</keyword>
<dbReference type="PROSITE" id="PS50830">
    <property type="entry name" value="TNASE_3"/>
    <property type="match status" value="1"/>
</dbReference>
<feature type="compositionally biased region" description="Polar residues" evidence="4">
    <location>
        <begin position="31"/>
        <end position="47"/>
    </location>
</feature>
<evidence type="ECO:0000313" key="6">
    <source>
        <dbReference type="EMBL" id="VEP16171.1"/>
    </source>
</evidence>
<dbReference type="SMART" id="SM00318">
    <property type="entry name" value="SNc"/>
    <property type="match status" value="1"/>
</dbReference>
<sequence length="195" mass="21845">MKKLLNTLALLIGLGLICYSCVKERPAEQLPSGSPSPQNSQLPKAPSQTYEQWNLVSGSVYDGDTLRTEKNAQELKIRFCGTDSPEIKQPLGVEAREPLRSLIEMGNGELLIVPIEKDRYGRTVAEVYVQDSKSTAVNLNMQMLRDGYAWLYGQYANNCPSKEQLVLAEELAREEKLGVHSGGHQPPWEWRKANK</sequence>
<dbReference type="EMBL" id="CAACVJ010000351">
    <property type="protein sequence ID" value="VEP16171.1"/>
    <property type="molecule type" value="Genomic_DNA"/>
</dbReference>
<evidence type="ECO:0000256" key="1">
    <source>
        <dbReference type="ARBA" id="ARBA00022722"/>
    </source>
</evidence>
<proteinExistence type="predicted"/>
<dbReference type="RefSeq" id="WP_144875022.1">
    <property type="nucleotide sequence ID" value="NZ_LR214150.1"/>
</dbReference>